<dbReference type="InterPro" id="IPR000014">
    <property type="entry name" value="PAS"/>
</dbReference>
<proteinExistence type="predicted"/>
<gene>
    <name evidence="10" type="ORF">H9626_00190</name>
</gene>
<evidence type="ECO:0000259" key="9">
    <source>
        <dbReference type="PROSITE" id="PS50109"/>
    </source>
</evidence>
<keyword evidence="5 10" id="KW-0418">Kinase</keyword>
<dbReference type="InterPro" id="IPR036890">
    <property type="entry name" value="HATPase_C_sf"/>
</dbReference>
<keyword evidence="8" id="KW-1133">Transmembrane helix</keyword>
<dbReference type="GO" id="GO:0016301">
    <property type="term" value="F:kinase activity"/>
    <property type="evidence" value="ECO:0007669"/>
    <property type="project" value="UniProtKB-KW"/>
</dbReference>
<dbReference type="Gene3D" id="3.30.565.10">
    <property type="entry name" value="Histidine kinase-like ATPase, C-terminal domain"/>
    <property type="match status" value="1"/>
</dbReference>
<dbReference type="PROSITE" id="PS50109">
    <property type="entry name" value="HIS_KIN"/>
    <property type="match status" value="1"/>
</dbReference>
<keyword evidence="4" id="KW-0547">Nucleotide-binding</keyword>
<protein>
    <recommendedName>
        <fullName evidence="2">histidine kinase</fullName>
        <ecNumber evidence="2">2.7.13.3</ecNumber>
    </recommendedName>
</protein>
<feature type="transmembrane region" description="Helical" evidence="8">
    <location>
        <begin position="31"/>
        <end position="51"/>
    </location>
</feature>
<dbReference type="InterPro" id="IPR004358">
    <property type="entry name" value="Sig_transdc_His_kin-like_C"/>
</dbReference>
<keyword evidence="8" id="KW-0472">Membrane</keyword>
<evidence type="ECO:0000256" key="8">
    <source>
        <dbReference type="SAM" id="Phobius"/>
    </source>
</evidence>
<organism evidence="10 11">
    <name type="scientific">Phocaeicola faecium</name>
    <dbReference type="NCBI Taxonomy" id="2762213"/>
    <lineage>
        <taxon>Bacteria</taxon>
        <taxon>Pseudomonadati</taxon>
        <taxon>Bacteroidota</taxon>
        <taxon>Bacteroidia</taxon>
        <taxon>Bacteroidales</taxon>
        <taxon>Bacteroidaceae</taxon>
        <taxon>Phocaeicola</taxon>
    </lineage>
</organism>
<evidence type="ECO:0000256" key="3">
    <source>
        <dbReference type="ARBA" id="ARBA00022679"/>
    </source>
</evidence>
<keyword evidence="11" id="KW-1185">Reference proteome</keyword>
<evidence type="ECO:0000313" key="10">
    <source>
        <dbReference type="EMBL" id="MBD8000651.1"/>
    </source>
</evidence>
<sequence>MKSYVCSLIFHVVGLLLFVTASVWTTMNHLWFCAAASFAVVTGICISLYRIQTRQTQMMQRIVDCMNSNDFSQLACSPFSDRKMTQLADALSATLKGIRTHLNEVETKHLYYENLLNQVDTAVVVCYADGRTEWMNKAAQQMLDNCGILPEEIITALKNHQAVARLPHRSIPTELSVSATRIQQKGKTYYLVSLKNIHSALEHTEMEAWQKLIRVLTHEIMNSITPIISLADTLSERSMTASPDERTRTHIQQGLQVIRRRSKGLLEFVENYRKLTRIAQPAKTDIEVCDFFNDLKQLFADKPFVSFETPSGLPHWRADRGQMEQVFINLIKNALEACRNTDHAHIGITASASDGMWRFQVSDNGEGMLPEVTERIFVPFFTTKPGGSGIGLALCKQIIMLHGGQITVQSHPDKGSCFTLSFPM</sequence>
<evidence type="ECO:0000313" key="11">
    <source>
        <dbReference type="Proteomes" id="UP000616346"/>
    </source>
</evidence>
<reference evidence="10 11" key="1">
    <citation type="submission" date="2020-08" db="EMBL/GenBank/DDBJ databases">
        <title>A Genomic Blueprint of the Chicken Gut Microbiome.</title>
        <authorList>
            <person name="Gilroy R."/>
            <person name="Ravi A."/>
            <person name="Getino M."/>
            <person name="Pursley I."/>
            <person name="Horton D.L."/>
            <person name="Alikhan N.-F."/>
            <person name="Baker D."/>
            <person name="Gharbi K."/>
            <person name="Hall N."/>
            <person name="Watson M."/>
            <person name="Adriaenssens E.M."/>
            <person name="Foster-Nyarko E."/>
            <person name="Jarju S."/>
            <person name="Secka A."/>
            <person name="Antonio M."/>
            <person name="Oren A."/>
            <person name="Chaudhuri R."/>
            <person name="La Ragione R.M."/>
            <person name="Hildebrand F."/>
            <person name="Pallen M.J."/>
        </authorList>
    </citation>
    <scope>NUCLEOTIDE SEQUENCE [LARGE SCALE GENOMIC DNA]</scope>
    <source>
        <strain evidence="10 11">Sa1YUN3</strain>
    </source>
</reference>
<keyword evidence="7" id="KW-0902">Two-component regulatory system</keyword>
<dbReference type="SMART" id="SM00387">
    <property type="entry name" value="HATPase_c"/>
    <property type="match status" value="1"/>
</dbReference>
<dbReference type="EMBL" id="JACSPQ010000001">
    <property type="protein sequence ID" value="MBD8000651.1"/>
    <property type="molecule type" value="Genomic_DNA"/>
</dbReference>
<name>A0ABR8V8G1_9BACT</name>
<evidence type="ECO:0000256" key="6">
    <source>
        <dbReference type="ARBA" id="ARBA00022840"/>
    </source>
</evidence>
<keyword evidence="6" id="KW-0067">ATP-binding</keyword>
<dbReference type="InterPro" id="IPR003594">
    <property type="entry name" value="HATPase_dom"/>
</dbReference>
<comment type="catalytic activity">
    <reaction evidence="1">
        <text>ATP + protein L-histidine = ADP + protein N-phospho-L-histidine.</text>
        <dbReference type="EC" id="2.7.13.3"/>
    </reaction>
</comment>
<dbReference type="Pfam" id="PF13188">
    <property type="entry name" value="PAS_8"/>
    <property type="match status" value="1"/>
</dbReference>
<evidence type="ECO:0000256" key="7">
    <source>
        <dbReference type="ARBA" id="ARBA00023012"/>
    </source>
</evidence>
<dbReference type="RefSeq" id="WP_191709186.1">
    <property type="nucleotide sequence ID" value="NZ_JACSPQ010000001.1"/>
</dbReference>
<dbReference type="Pfam" id="PF02518">
    <property type="entry name" value="HATPase_c"/>
    <property type="match status" value="1"/>
</dbReference>
<evidence type="ECO:0000256" key="4">
    <source>
        <dbReference type="ARBA" id="ARBA00022741"/>
    </source>
</evidence>
<dbReference type="PANTHER" id="PTHR43065">
    <property type="entry name" value="SENSOR HISTIDINE KINASE"/>
    <property type="match status" value="1"/>
</dbReference>
<dbReference type="EC" id="2.7.13.3" evidence="2"/>
<accession>A0ABR8V8G1</accession>
<dbReference type="CDD" id="cd00075">
    <property type="entry name" value="HATPase"/>
    <property type="match status" value="1"/>
</dbReference>
<dbReference type="SUPFAM" id="SSF55874">
    <property type="entry name" value="ATPase domain of HSP90 chaperone/DNA topoisomerase II/histidine kinase"/>
    <property type="match status" value="1"/>
</dbReference>
<evidence type="ECO:0000256" key="2">
    <source>
        <dbReference type="ARBA" id="ARBA00012438"/>
    </source>
</evidence>
<dbReference type="InterPro" id="IPR005467">
    <property type="entry name" value="His_kinase_dom"/>
</dbReference>
<comment type="caution">
    <text evidence="10">The sequence shown here is derived from an EMBL/GenBank/DDBJ whole genome shotgun (WGS) entry which is preliminary data.</text>
</comment>
<dbReference type="PRINTS" id="PR00344">
    <property type="entry name" value="BCTRLSENSOR"/>
</dbReference>
<keyword evidence="8" id="KW-0812">Transmembrane</keyword>
<dbReference type="PANTHER" id="PTHR43065:SF46">
    <property type="entry name" value="C4-DICARBOXYLATE TRANSPORT SENSOR PROTEIN DCTB"/>
    <property type="match status" value="1"/>
</dbReference>
<evidence type="ECO:0000256" key="5">
    <source>
        <dbReference type="ARBA" id="ARBA00022777"/>
    </source>
</evidence>
<evidence type="ECO:0000256" key="1">
    <source>
        <dbReference type="ARBA" id="ARBA00000085"/>
    </source>
</evidence>
<feature type="domain" description="Histidine kinase" evidence="9">
    <location>
        <begin position="215"/>
        <end position="424"/>
    </location>
</feature>
<keyword evidence="3" id="KW-0808">Transferase</keyword>
<dbReference type="Proteomes" id="UP000616346">
    <property type="component" value="Unassembled WGS sequence"/>
</dbReference>